<keyword evidence="2" id="KW-0812">Transmembrane</keyword>
<organism evidence="3 4">
    <name type="scientific">Hyaloperonospora arabidopsidis (strain Emoy2)</name>
    <name type="common">Downy mildew agent</name>
    <name type="synonym">Peronospora arabidopsidis</name>
    <dbReference type="NCBI Taxonomy" id="559515"/>
    <lineage>
        <taxon>Eukaryota</taxon>
        <taxon>Sar</taxon>
        <taxon>Stramenopiles</taxon>
        <taxon>Oomycota</taxon>
        <taxon>Peronosporomycetes</taxon>
        <taxon>Peronosporales</taxon>
        <taxon>Peronosporaceae</taxon>
        <taxon>Hyaloperonospora</taxon>
    </lineage>
</organism>
<evidence type="ECO:0000256" key="1">
    <source>
        <dbReference type="SAM" id="MobiDB-lite"/>
    </source>
</evidence>
<evidence type="ECO:0000313" key="3">
    <source>
        <dbReference type="EnsemblProtists" id="HpaP807844"/>
    </source>
</evidence>
<dbReference type="VEuPathDB" id="FungiDB:HpaG807844"/>
<evidence type="ECO:0000313" key="4">
    <source>
        <dbReference type="Proteomes" id="UP000011713"/>
    </source>
</evidence>
<dbReference type="HOGENOM" id="CLU_1869084_0_0_1"/>
<feature type="compositionally biased region" description="Basic residues" evidence="1">
    <location>
        <begin position="108"/>
        <end position="123"/>
    </location>
</feature>
<dbReference type="EnsemblProtists" id="HpaT807844">
    <property type="protein sequence ID" value="HpaP807844"/>
    <property type="gene ID" value="HpaG807844"/>
</dbReference>
<dbReference type="InParanoid" id="M4BN57"/>
<dbReference type="EMBL" id="JH598448">
    <property type="status" value="NOT_ANNOTATED_CDS"/>
    <property type="molecule type" value="Genomic_DNA"/>
</dbReference>
<feature type="transmembrane region" description="Helical" evidence="2">
    <location>
        <begin position="31"/>
        <end position="52"/>
    </location>
</feature>
<reference evidence="3" key="2">
    <citation type="submission" date="2015-06" db="UniProtKB">
        <authorList>
            <consortium name="EnsemblProtists"/>
        </authorList>
    </citation>
    <scope>IDENTIFICATION</scope>
    <source>
        <strain evidence="3">Emoy2</strain>
    </source>
</reference>
<evidence type="ECO:0000256" key="2">
    <source>
        <dbReference type="SAM" id="Phobius"/>
    </source>
</evidence>
<reference evidence="4" key="1">
    <citation type="journal article" date="2010" name="Science">
        <title>Signatures of adaptation to obligate biotrophy in the Hyaloperonospora arabidopsidis genome.</title>
        <authorList>
            <person name="Baxter L."/>
            <person name="Tripathy S."/>
            <person name="Ishaque N."/>
            <person name="Boot N."/>
            <person name="Cabral A."/>
            <person name="Kemen E."/>
            <person name="Thines M."/>
            <person name="Ah-Fong A."/>
            <person name="Anderson R."/>
            <person name="Badejoko W."/>
            <person name="Bittner-Eddy P."/>
            <person name="Boore J.L."/>
            <person name="Chibucos M.C."/>
            <person name="Coates M."/>
            <person name="Dehal P."/>
            <person name="Delehaunty K."/>
            <person name="Dong S."/>
            <person name="Downton P."/>
            <person name="Dumas B."/>
            <person name="Fabro G."/>
            <person name="Fronick C."/>
            <person name="Fuerstenberg S.I."/>
            <person name="Fulton L."/>
            <person name="Gaulin E."/>
            <person name="Govers F."/>
            <person name="Hughes L."/>
            <person name="Humphray S."/>
            <person name="Jiang R.H."/>
            <person name="Judelson H."/>
            <person name="Kamoun S."/>
            <person name="Kyung K."/>
            <person name="Meijer H."/>
            <person name="Minx P."/>
            <person name="Morris P."/>
            <person name="Nelson J."/>
            <person name="Phuntumart V."/>
            <person name="Qutob D."/>
            <person name="Rehmany A."/>
            <person name="Rougon-Cardoso A."/>
            <person name="Ryden P."/>
            <person name="Torto-Alalibo T."/>
            <person name="Studholme D."/>
            <person name="Wang Y."/>
            <person name="Win J."/>
            <person name="Wood J."/>
            <person name="Clifton S.W."/>
            <person name="Rogers J."/>
            <person name="Van den Ackerveken G."/>
            <person name="Jones J.D."/>
            <person name="McDowell J.M."/>
            <person name="Beynon J."/>
            <person name="Tyler B.M."/>
        </authorList>
    </citation>
    <scope>NUCLEOTIDE SEQUENCE [LARGE SCALE GENOMIC DNA]</scope>
    <source>
        <strain evidence="4">Emoy2</strain>
    </source>
</reference>
<name>M4BN57_HYAAE</name>
<feature type="region of interest" description="Disordered" evidence="1">
    <location>
        <begin position="92"/>
        <end position="123"/>
    </location>
</feature>
<keyword evidence="2" id="KW-1133">Transmembrane helix</keyword>
<protein>
    <submittedName>
        <fullName evidence="3">Uncharacterized protein</fullName>
    </submittedName>
</protein>
<keyword evidence="2" id="KW-0472">Membrane</keyword>
<dbReference type="Proteomes" id="UP000011713">
    <property type="component" value="Unassembled WGS sequence"/>
</dbReference>
<keyword evidence="4" id="KW-1185">Reference proteome</keyword>
<accession>M4BN57</accession>
<proteinExistence type="predicted"/>
<sequence>MQRGGLDFVRLGSLSESQAALGHRVDSLGPYFGAAGATAIAIAVAATATLAAHARAVLFEASFVLDGGCSGGTHARRWLAYTPTRRLRPTSVAATTECFDPAHETHPRRGSKKKKKEKRNKKRRALEFATQVVSFTE</sequence>
<dbReference type="AlphaFoldDB" id="M4BN57"/>